<name>A0AAW9SB48_9BACT</name>
<evidence type="ECO:0000313" key="5">
    <source>
        <dbReference type="Proteomes" id="UP001403385"/>
    </source>
</evidence>
<dbReference type="Pfam" id="PF00072">
    <property type="entry name" value="Response_reg"/>
    <property type="match status" value="1"/>
</dbReference>
<feature type="domain" description="Response regulatory" evidence="3">
    <location>
        <begin position="7"/>
        <end position="121"/>
    </location>
</feature>
<dbReference type="RefSeq" id="WP_346821332.1">
    <property type="nucleotide sequence ID" value="NZ_JBDKWZ010000006.1"/>
</dbReference>
<keyword evidence="4" id="KW-0418">Kinase</keyword>
<feature type="modified residue" description="4-aspartylphosphate" evidence="1">
    <location>
        <position position="55"/>
    </location>
</feature>
<dbReference type="PANTHER" id="PTHR34220">
    <property type="entry name" value="SENSOR HISTIDINE KINASE YPDA"/>
    <property type="match status" value="1"/>
</dbReference>
<protein>
    <submittedName>
        <fullName evidence="4">Histidine kinase</fullName>
    </submittedName>
</protein>
<dbReference type="GO" id="GO:0000155">
    <property type="term" value="F:phosphorelay sensor kinase activity"/>
    <property type="evidence" value="ECO:0007669"/>
    <property type="project" value="InterPro"/>
</dbReference>
<dbReference type="SUPFAM" id="SSF52172">
    <property type="entry name" value="CheY-like"/>
    <property type="match status" value="1"/>
</dbReference>
<keyword evidence="2" id="KW-0175">Coiled coil</keyword>
<dbReference type="AlphaFoldDB" id="A0AAW9SB48"/>
<dbReference type="Gene3D" id="3.40.50.2300">
    <property type="match status" value="1"/>
</dbReference>
<evidence type="ECO:0000256" key="1">
    <source>
        <dbReference type="PROSITE-ProRule" id="PRU00169"/>
    </source>
</evidence>
<dbReference type="InterPro" id="IPR050640">
    <property type="entry name" value="Bact_2-comp_sensor_kinase"/>
</dbReference>
<dbReference type="InterPro" id="IPR010559">
    <property type="entry name" value="Sig_transdc_His_kin_internal"/>
</dbReference>
<dbReference type="PANTHER" id="PTHR34220:SF7">
    <property type="entry name" value="SENSOR HISTIDINE KINASE YPDA"/>
    <property type="match status" value="1"/>
</dbReference>
<dbReference type="InterPro" id="IPR011006">
    <property type="entry name" value="CheY-like_superfamily"/>
</dbReference>
<comment type="caution">
    <text evidence="4">The sequence shown here is derived from an EMBL/GenBank/DDBJ whole genome shotgun (WGS) entry which is preliminary data.</text>
</comment>
<evidence type="ECO:0000313" key="4">
    <source>
        <dbReference type="EMBL" id="MEN7548553.1"/>
    </source>
</evidence>
<evidence type="ECO:0000256" key="2">
    <source>
        <dbReference type="SAM" id="Coils"/>
    </source>
</evidence>
<evidence type="ECO:0000259" key="3">
    <source>
        <dbReference type="PROSITE" id="PS50110"/>
    </source>
</evidence>
<dbReference type="Pfam" id="PF06580">
    <property type="entry name" value="His_kinase"/>
    <property type="match status" value="1"/>
</dbReference>
<dbReference type="PROSITE" id="PS50110">
    <property type="entry name" value="RESPONSE_REGULATORY"/>
    <property type="match status" value="1"/>
</dbReference>
<dbReference type="InterPro" id="IPR001789">
    <property type="entry name" value="Sig_transdc_resp-reg_receiver"/>
</dbReference>
<dbReference type="CDD" id="cd17569">
    <property type="entry name" value="REC_HupR-like"/>
    <property type="match status" value="1"/>
</dbReference>
<dbReference type="GO" id="GO:0016020">
    <property type="term" value="C:membrane"/>
    <property type="evidence" value="ECO:0007669"/>
    <property type="project" value="InterPro"/>
</dbReference>
<dbReference type="SMART" id="SM00448">
    <property type="entry name" value="REC"/>
    <property type="match status" value="1"/>
</dbReference>
<accession>A0AAW9SB48</accession>
<dbReference type="EMBL" id="JBDKWZ010000006">
    <property type="protein sequence ID" value="MEN7548553.1"/>
    <property type="molecule type" value="Genomic_DNA"/>
</dbReference>
<keyword evidence="5" id="KW-1185">Reference proteome</keyword>
<dbReference type="Proteomes" id="UP001403385">
    <property type="component" value="Unassembled WGS sequence"/>
</dbReference>
<gene>
    <name evidence="4" type="ORF">AAG747_11570</name>
</gene>
<reference evidence="4 5" key="1">
    <citation type="submission" date="2024-04" db="EMBL/GenBank/DDBJ databases">
        <title>Novel genus in family Flammeovirgaceae.</title>
        <authorList>
            <person name="Nguyen T.H."/>
            <person name="Vuong T.Q."/>
            <person name="Le H."/>
            <person name="Kim S.-G."/>
        </authorList>
    </citation>
    <scope>NUCLEOTIDE SEQUENCE [LARGE SCALE GENOMIC DNA]</scope>
    <source>
        <strain evidence="4 5">JCM 23209</strain>
    </source>
</reference>
<organism evidence="4 5">
    <name type="scientific">Rapidithrix thailandica</name>
    <dbReference type="NCBI Taxonomy" id="413964"/>
    <lineage>
        <taxon>Bacteria</taxon>
        <taxon>Pseudomonadati</taxon>
        <taxon>Bacteroidota</taxon>
        <taxon>Cytophagia</taxon>
        <taxon>Cytophagales</taxon>
        <taxon>Flammeovirgaceae</taxon>
        <taxon>Rapidithrix</taxon>
    </lineage>
</organism>
<keyword evidence="1" id="KW-0597">Phosphoprotein</keyword>
<sequence length="340" mass="40079">MLEHKYTILYVDDELFNLISFEAAFREFFHILKAQSGNEGLELLKQHSVDLIISDQRMPRMTGVEFLEQAIVVSPEAVRIVLTGYSDTQAIIDAINKGKVNYYLRKPYDPDEFKILLDKALEAYQLRKDKIQLIQEKEQLKLEAEKREKEHILSQLENLKNQINPHFLFNSLNSLYAMVSDREAKKFITKLSKVYRYALDFRDQQLVSLKDEMQYVDDYVYLQKTRFEDKLKFVCEIDDQMYKYFVPQSAVQLLIENAIKHNVISSKRPLEIKVLLDKNNYLLVSNSFQPRKGEVTSTGVGQNNLKERYRFLSTLQPEFYRSERDYIARIPLLKPGYSKI</sequence>
<proteinExistence type="predicted"/>
<keyword evidence="4" id="KW-0808">Transferase</keyword>
<feature type="coiled-coil region" evidence="2">
    <location>
        <begin position="123"/>
        <end position="162"/>
    </location>
</feature>